<reference evidence="3 4" key="1">
    <citation type="submission" date="2017-06" db="EMBL/GenBank/DDBJ databases">
        <title>Sequencing and comparative analysis of myxobacterial genomes.</title>
        <authorList>
            <person name="Rupp O."/>
            <person name="Goesmann A."/>
            <person name="Sogaard-Andersen L."/>
        </authorList>
    </citation>
    <scope>NUCLEOTIDE SEQUENCE [LARGE SCALE GENOMIC DNA]</scope>
    <source>
        <strain evidence="3 4">DSM 52655</strain>
    </source>
</reference>
<dbReference type="EMBL" id="CP022098">
    <property type="protein sequence ID" value="ATB37254.1"/>
    <property type="molecule type" value="Genomic_DNA"/>
</dbReference>
<sequence>MSENTTEELAGDSDSENQDPKQRVLVHGVLLGVVLMLAVIASFSMFRSSGGATIDLNGVALALMWCSVAAYVAISSLGLRRESMSGLLKMHGLAFVLAVPSGLVLLFLKVWLLGAF</sequence>
<feature type="transmembrane region" description="Helical" evidence="2">
    <location>
        <begin position="24"/>
        <end position="46"/>
    </location>
</feature>
<name>A0A250IZW1_9BACT</name>
<dbReference type="KEGG" id="cfus:CYFUS_002675"/>
<proteinExistence type="predicted"/>
<feature type="transmembrane region" description="Helical" evidence="2">
    <location>
        <begin position="91"/>
        <end position="112"/>
    </location>
</feature>
<protein>
    <submittedName>
        <fullName evidence="3">Uncharacterized protein</fullName>
    </submittedName>
</protein>
<evidence type="ECO:0000256" key="1">
    <source>
        <dbReference type="SAM" id="MobiDB-lite"/>
    </source>
</evidence>
<organism evidence="3 4">
    <name type="scientific">Cystobacter fuscus</name>
    <dbReference type="NCBI Taxonomy" id="43"/>
    <lineage>
        <taxon>Bacteria</taxon>
        <taxon>Pseudomonadati</taxon>
        <taxon>Myxococcota</taxon>
        <taxon>Myxococcia</taxon>
        <taxon>Myxococcales</taxon>
        <taxon>Cystobacterineae</taxon>
        <taxon>Archangiaceae</taxon>
        <taxon>Cystobacter</taxon>
    </lineage>
</organism>
<feature type="compositionally biased region" description="Acidic residues" evidence="1">
    <location>
        <begin position="1"/>
        <end position="17"/>
    </location>
</feature>
<dbReference type="Proteomes" id="UP000217257">
    <property type="component" value="Chromosome"/>
</dbReference>
<dbReference type="AlphaFoldDB" id="A0A250IZW1"/>
<evidence type="ECO:0000256" key="2">
    <source>
        <dbReference type="SAM" id="Phobius"/>
    </source>
</evidence>
<gene>
    <name evidence="3" type="ORF">CYFUS_002675</name>
</gene>
<keyword evidence="2" id="KW-1133">Transmembrane helix</keyword>
<accession>A0A250IZW1</accession>
<dbReference type="RefSeq" id="WP_095985598.1">
    <property type="nucleotide sequence ID" value="NZ_CP022098.1"/>
</dbReference>
<keyword evidence="2" id="KW-0812">Transmembrane</keyword>
<evidence type="ECO:0000313" key="4">
    <source>
        <dbReference type="Proteomes" id="UP000217257"/>
    </source>
</evidence>
<feature type="region of interest" description="Disordered" evidence="1">
    <location>
        <begin position="1"/>
        <end position="20"/>
    </location>
</feature>
<feature type="transmembrane region" description="Helical" evidence="2">
    <location>
        <begin position="58"/>
        <end position="79"/>
    </location>
</feature>
<keyword evidence="2" id="KW-0472">Membrane</keyword>
<evidence type="ECO:0000313" key="3">
    <source>
        <dbReference type="EMBL" id="ATB37254.1"/>
    </source>
</evidence>